<dbReference type="PIRSF" id="PIRSF000090">
    <property type="entry name" value="Beta-ETF"/>
    <property type="match status" value="1"/>
</dbReference>
<dbReference type="PANTHER" id="PTHR21294">
    <property type="entry name" value="ELECTRON TRANSFER FLAVOPROTEIN BETA-SUBUNIT"/>
    <property type="match status" value="1"/>
</dbReference>
<name>A0A6G7PXR0_9BACT</name>
<evidence type="ECO:0000313" key="3">
    <source>
        <dbReference type="Proteomes" id="UP000502179"/>
    </source>
</evidence>
<dbReference type="AlphaFoldDB" id="A0A6G7PXR0"/>
<keyword evidence="1" id="KW-0249">Electron transport</keyword>
<sequence length="261" mass="28191">MKIIVCLKTVPLPGTVKVDPETHRLIRESSQLIINPYDRFALEMAVRLKETSGGQVWVVSMGPPQAKEALIEALGCGADEVFLLSDRSFAGSDTLATSYALARAIEKMAPFDLIVCGKVAIDGETAQVGPELAQRLGVPSVTQVVAASTEEGALKVTRVLDHAREELRVALPALITVERDWGRPRLPSLKRLLAAQNREIPVWGAAEVAAEPDKIGFSGSPTEVVEVFSPTYDGQGEIIQGDNVEEMVGRLVSILRERGLI</sequence>
<dbReference type="PANTHER" id="PTHR21294:SF17">
    <property type="entry name" value="PROTEIN FIXA"/>
    <property type="match status" value="1"/>
</dbReference>
<dbReference type="InterPro" id="IPR014729">
    <property type="entry name" value="Rossmann-like_a/b/a_fold"/>
</dbReference>
<reference evidence="2 3" key="1">
    <citation type="submission" date="2020-02" db="EMBL/GenBank/DDBJ databases">
        <title>Genome analysis of Thermosulfuriphilus ammonigenes ST65T, an anaerobic thermophilic chemolithoautotrophic bacterium isolated from a deep-sea hydrothermal vent.</title>
        <authorList>
            <person name="Slobodkina G."/>
            <person name="Allioux M."/>
            <person name="Merkel A."/>
            <person name="Alain K."/>
            <person name="Jebbar M."/>
            <person name="Slobodkin A."/>
        </authorList>
    </citation>
    <scope>NUCLEOTIDE SEQUENCE [LARGE SCALE GENOMIC DNA]</scope>
    <source>
        <strain evidence="2 3">ST65</strain>
    </source>
</reference>
<dbReference type="InterPro" id="IPR014730">
    <property type="entry name" value="ETF_a/b_N"/>
</dbReference>
<dbReference type="CDD" id="cd01714">
    <property type="entry name" value="ETF_beta"/>
    <property type="match status" value="1"/>
</dbReference>
<dbReference type="Gene3D" id="3.40.50.620">
    <property type="entry name" value="HUPs"/>
    <property type="match status" value="1"/>
</dbReference>
<dbReference type="EMBL" id="CP048877">
    <property type="protein sequence ID" value="QIJ72193.1"/>
    <property type="molecule type" value="Genomic_DNA"/>
</dbReference>
<dbReference type="Pfam" id="PF01012">
    <property type="entry name" value="ETF"/>
    <property type="match status" value="1"/>
</dbReference>
<dbReference type="SMART" id="SM00893">
    <property type="entry name" value="ETF"/>
    <property type="match status" value="1"/>
</dbReference>
<organism evidence="2 3">
    <name type="scientific">Thermosulfuriphilus ammonigenes</name>
    <dbReference type="NCBI Taxonomy" id="1936021"/>
    <lineage>
        <taxon>Bacteria</taxon>
        <taxon>Pseudomonadati</taxon>
        <taxon>Thermodesulfobacteriota</taxon>
        <taxon>Thermodesulfobacteria</taxon>
        <taxon>Thermodesulfobacteriales</taxon>
        <taxon>Thermodesulfobacteriaceae</taxon>
        <taxon>Thermosulfuriphilus</taxon>
    </lineage>
</organism>
<dbReference type="SUPFAM" id="SSF52402">
    <property type="entry name" value="Adenine nucleotide alpha hydrolases-like"/>
    <property type="match status" value="1"/>
</dbReference>
<proteinExistence type="predicted"/>
<dbReference type="InterPro" id="IPR012255">
    <property type="entry name" value="ETF_b"/>
</dbReference>
<protein>
    <submittedName>
        <fullName evidence="2">Electron transfer flavoprotein subunit beta/FixA family protein</fullName>
    </submittedName>
</protein>
<evidence type="ECO:0000256" key="1">
    <source>
        <dbReference type="ARBA" id="ARBA00022982"/>
    </source>
</evidence>
<evidence type="ECO:0000313" key="2">
    <source>
        <dbReference type="EMBL" id="QIJ72193.1"/>
    </source>
</evidence>
<keyword evidence="3" id="KW-1185">Reference proteome</keyword>
<dbReference type="RefSeq" id="WP_166032411.1">
    <property type="nucleotide sequence ID" value="NZ_CP048877.1"/>
</dbReference>
<keyword evidence="1" id="KW-0813">Transport</keyword>
<dbReference type="KEGG" id="tav:G4V39_07885"/>
<accession>A0A6G7PXR0</accession>
<dbReference type="InterPro" id="IPR033948">
    <property type="entry name" value="ETF_beta_N"/>
</dbReference>
<gene>
    <name evidence="2" type="ORF">G4V39_07885</name>
</gene>
<dbReference type="GO" id="GO:0009055">
    <property type="term" value="F:electron transfer activity"/>
    <property type="evidence" value="ECO:0007669"/>
    <property type="project" value="InterPro"/>
</dbReference>
<dbReference type="Proteomes" id="UP000502179">
    <property type="component" value="Chromosome"/>
</dbReference>